<feature type="compositionally biased region" description="Basic and acidic residues" evidence="1">
    <location>
        <begin position="101"/>
        <end position="110"/>
    </location>
</feature>
<protein>
    <submittedName>
        <fullName evidence="2">Uncharacterized protein</fullName>
    </submittedName>
</protein>
<feature type="region of interest" description="Disordered" evidence="1">
    <location>
        <begin position="92"/>
        <end position="116"/>
    </location>
</feature>
<evidence type="ECO:0000313" key="3">
    <source>
        <dbReference type="Proteomes" id="UP000190312"/>
    </source>
</evidence>
<reference evidence="2 3" key="1">
    <citation type="submission" date="2016-10" db="EMBL/GenBank/DDBJ databases">
        <title>Genome sequencing of Aspergillus oryzae BCC7051.</title>
        <authorList>
            <person name="Thammarongtham C."/>
            <person name="Vorapreeda T."/>
            <person name="Nookaew I."/>
            <person name="Srisuk T."/>
            <person name="Land M."/>
            <person name="Jeennor S."/>
            <person name="Laoteng K."/>
        </authorList>
    </citation>
    <scope>NUCLEOTIDE SEQUENCE [LARGE SCALE GENOMIC DNA]</scope>
    <source>
        <strain evidence="2 3">BCC7051</strain>
    </source>
</reference>
<feature type="region of interest" description="Disordered" evidence="1">
    <location>
        <begin position="129"/>
        <end position="167"/>
    </location>
</feature>
<dbReference type="OrthoDB" id="5152914at2759"/>
<feature type="compositionally biased region" description="Low complexity" evidence="1">
    <location>
        <begin position="152"/>
        <end position="167"/>
    </location>
</feature>
<name>A0A1S9DYJ8_ASPOZ</name>
<gene>
    <name evidence="2" type="ORF">OAory_01027140</name>
</gene>
<organism evidence="2 3">
    <name type="scientific">Aspergillus oryzae</name>
    <name type="common">Yellow koji mold</name>
    <dbReference type="NCBI Taxonomy" id="5062"/>
    <lineage>
        <taxon>Eukaryota</taxon>
        <taxon>Fungi</taxon>
        <taxon>Dikarya</taxon>
        <taxon>Ascomycota</taxon>
        <taxon>Pezizomycotina</taxon>
        <taxon>Eurotiomycetes</taxon>
        <taxon>Eurotiomycetidae</taxon>
        <taxon>Eurotiales</taxon>
        <taxon>Aspergillaceae</taxon>
        <taxon>Aspergillus</taxon>
        <taxon>Aspergillus subgen. Circumdati</taxon>
    </lineage>
</organism>
<proteinExistence type="predicted"/>
<dbReference type="Proteomes" id="UP000190312">
    <property type="component" value="Unassembled WGS sequence"/>
</dbReference>
<feature type="compositionally biased region" description="Polar residues" evidence="1">
    <location>
        <begin position="139"/>
        <end position="151"/>
    </location>
</feature>
<accession>A0A1S9DYJ8</accession>
<evidence type="ECO:0000256" key="1">
    <source>
        <dbReference type="SAM" id="MobiDB-lite"/>
    </source>
</evidence>
<evidence type="ECO:0000313" key="2">
    <source>
        <dbReference type="EMBL" id="OOO14119.1"/>
    </source>
</evidence>
<comment type="caution">
    <text evidence="2">The sequence shown here is derived from an EMBL/GenBank/DDBJ whole genome shotgun (WGS) entry which is preliminary data.</text>
</comment>
<dbReference type="AlphaFoldDB" id="A0A1S9DYJ8"/>
<dbReference type="EMBL" id="MKZY01000001">
    <property type="protein sequence ID" value="OOO14119.1"/>
    <property type="molecule type" value="Genomic_DNA"/>
</dbReference>
<sequence length="531" mass="58744">MLPELLTQLAQLYRANETIISADQIMRWKECLSASDVSALHRLFSLFLLQVEHNPTIATPSNPSTTNQNNGLAVVATGAASAQPSQLRVRHCRPSATSTADGDHQQESYEHQQVVSSVSEGDVFQKDLFMGIPNPGYPRNSSQCMPSSNVDTTTATPSLTTRATTPLQGVTDDDSFFRTPSLSPSMKLLLESCRTDRGVFLREIGKSRAVLPTGQGWEAAIAAKVDNADLRDRMKIYHRFECYNIYQHVVEAGYHTGTYWIRDMRTNLAKKLCEKFPQRFRDQQAANKSLNWVDQGCKYHEWAGQFKRGITDLGYLIALPLDVPHSAYTSRCTKKRMHEVANDLKSRGIESLVTQYELTELGNHIAVTLRDMTCRERREAPGDTPQGSCKSPRSMPSLSELSSHILTVHSAQTPTPPESLIANLYTIDCPSRGVEMGIEMEMEYPVNYRSTDHYASAYACRSIAADSGVPANGLLGSSMPILHTPFQTIDMGQAAYLTPSTSAVNNDALGPLNGWDESTNYTESLTPYGTT</sequence>